<organism evidence="1 2">
    <name type="scientific">Candidatus Magasanikbacteria bacterium RIFCSPHIGHO2_02_FULL_51_14</name>
    <dbReference type="NCBI Taxonomy" id="1798683"/>
    <lineage>
        <taxon>Bacteria</taxon>
        <taxon>Candidatus Magasanikiibacteriota</taxon>
    </lineage>
</organism>
<comment type="caution">
    <text evidence="1">The sequence shown here is derived from an EMBL/GenBank/DDBJ whole genome shotgun (WGS) entry which is preliminary data.</text>
</comment>
<gene>
    <name evidence="1" type="ORF">A3C90_04695</name>
</gene>
<proteinExistence type="predicted"/>
<protein>
    <submittedName>
        <fullName evidence="1">Uncharacterized protein</fullName>
    </submittedName>
</protein>
<evidence type="ECO:0000313" key="1">
    <source>
        <dbReference type="EMBL" id="OGH71072.1"/>
    </source>
</evidence>
<dbReference type="STRING" id="1798683.A3C90_04695"/>
<name>A0A1F6MHE5_9BACT</name>
<evidence type="ECO:0000313" key="2">
    <source>
        <dbReference type="Proteomes" id="UP000177457"/>
    </source>
</evidence>
<reference evidence="1 2" key="1">
    <citation type="journal article" date="2016" name="Nat. Commun.">
        <title>Thousands of microbial genomes shed light on interconnected biogeochemical processes in an aquifer system.</title>
        <authorList>
            <person name="Anantharaman K."/>
            <person name="Brown C.T."/>
            <person name="Hug L.A."/>
            <person name="Sharon I."/>
            <person name="Castelle C.J."/>
            <person name="Probst A.J."/>
            <person name="Thomas B.C."/>
            <person name="Singh A."/>
            <person name="Wilkins M.J."/>
            <person name="Karaoz U."/>
            <person name="Brodie E.L."/>
            <person name="Williams K.H."/>
            <person name="Hubbard S.S."/>
            <person name="Banfield J.F."/>
        </authorList>
    </citation>
    <scope>NUCLEOTIDE SEQUENCE [LARGE SCALE GENOMIC DNA]</scope>
</reference>
<sequence>MAAAAREMNPKLRLLNIPTGWKLSQIERGFYYLQQESGGFMIELHRGSGGWTNQSPVFREEKDYMKQHRDVIGTVCRQMDNNGIDW</sequence>
<dbReference type="Proteomes" id="UP000177457">
    <property type="component" value="Unassembled WGS sequence"/>
</dbReference>
<dbReference type="AlphaFoldDB" id="A0A1F6MHE5"/>
<dbReference type="EMBL" id="MFQE01000037">
    <property type="protein sequence ID" value="OGH71072.1"/>
    <property type="molecule type" value="Genomic_DNA"/>
</dbReference>
<accession>A0A1F6MHE5</accession>